<dbReference type="PANTHER" id="PTHR28037:SF1">
    <property type="entry name" value="ALCOHOL O-ACETYLTRANSFERASE 1-RELATED"/>
    <property type="match status" value="1"/>
</dbReference>
<name>A0AAD7NCF6_9AGAR</name>
<dbReference type="InterPro" id="IPR010828">
    <property type="entry name" value="Atf2/Sli1-like"/>
</dbReference>
<evidence type="ECO:0000313" key="1">
    <source>
        <dbReference type="EMBL" id="KAJ7754418.1"/>
    </source>
</evidence>
<dbReference type="Pfam" id="PF07247">
    <property type="entry name" value="AATase"/>
    <property type="match status" value="1"/>
</dbReference>
<dbReference type="InterPro" id="IPR052058">
    <property type="entry name" value="Alcohol_O-acetyltransferase"/>
</dbReference>
<dbReference type="GO" id="GO:0008080">
    <property type="term" value="F:N-acetyltransferase activity"/>
    <property type="evidence" value="ECO:0007669"/>
    <property type="project" value="TreeGrafter"/>
</dbReference>
<dbReference type="AlphaFoldDB" id="A0AAD7NCF6"/>
<sequence>MPTQRLRRLGGLERYLATHHFLGLETCIVTSARYTSPENTPLTEAVIFPALKALIETHAPLGIRLEGRPDSVDVAFARLATVDLSRVVEFSETTDLQEALEKQLGRPFEDTRTDQPLWRVEVLPDNTILFAVHHAIADGLSTAAFHRALVQALQTTSHTPCSPSVLVPNLPLLLAIEDITNIRLSMSTTLGLIWDALPPKRWKKAHSAWTGHPVPLRLLLQTRVRLLQFEPSAATKFADTCRAHGATVTSTLYILAVCTLSRLLLNDTPRNAPVYKTTPVDLPISLRGLTNTPPDVLCNHVSSCRTFPPLNPEFSWSQAAAFAAELKGVHKKRAREGLGLIRWIAGNLPGFMMGLLGRKRMYGLIISNLGRVKVQVPELPTDTDTDGGKWELDEMFFVHSDTFTGPALGMNIVGDPTGRLNICLRWGEQSVDVAFVEAFISTFRDSFNGLLA</sequence>
<dbReference type="SUPFAM" id="SSF52777">
    <property type="entry name" value="CoA-dependent acyltransferases"/>
    <property type="match status" value="1"/>
</dbReference>
<dbReference type="EMBL" id="JARKIB010000052">
    <property type="protein sequence ID" value="KAJ7754418.1"/>
    <property type="molecule type" value="Genomic_DNA"/>
</dbReference>
<evidence type="ECO:0000313" key="2">
    <source>
        <dbReference type="Proteomes" id="UP001215598"/>
    </source>
</evidence>
<comment type="caution">
    <text evidence="1">The sequence shown here is derived from an EMBL/GenBank/DDBJ whole genome shotgun (WGS) entry which is preliminary data.</text>
</comment>
<gene>
    <name evidence="1" type="ORF">B0H16DRAFT_1886539</name>
</gene>
<dbReference type="PANTHER" id="PTHR28037">
    <property type="entry name" value="ALCOHOL O-ACETYLTRANSFERASE 1-RELATED"/>
    <property type="match status" value="1"/>
</dbReference>
<reference evidence="1" key="1">
    <citation type="submission" date="2023-03" db="EMBL/GenBank/DDBJ databases">
        <title>Massive genome expansion in bonnet fungi (Mycena s.s.) driven by repeated elements and novel gene families across ecological guilds.</title>
        <authorList>
            <consortium name="Lawrence Berkeley National Laboratory"/>
            <person name="Harder C.B."/>
            <person name="Miyauchi S."/>
            <person name="Viragh M."/>
            <person name="Kuo A."/>
            <person name="Thoen E."/>
            <person name="Andreopoulos B."/>
            <person name="Lu D."/>
            <person name="Skrede I."/>
            <person name="Drula E."/>
            <person name="Henrissat B."/>
            <person name="Morin E."/>
            <person name="Kohler A."/>
            <person name="Barry K."/>
            <person name="LaButti K."/>
            <person name="Morin E."/>
            <person name="Salamov A."/>
            <person name="Lipzen A."/>
            <person name="Mereny Z."/>
            <person name="Hegedus B."/>
            <person name="Baldrian P."/>
            <person name="Stursova M."/>
            <person name="Weitz H."/>
            <person name="Taylor A."/>
            <person name="Grigoriev I.V."/>
            <person name="Nagy L.G."/>
            <person name="Martin F."/>
            <person name="Kauserud H."/>
        </authorList>
    </citation>
    <scope>NUCLEOTIDE SEQUENCE</scope>
    <source>
        <strain evidence="1">CBHHK182m</strain>
    </source>
</reference>
<dbReference type="Proteomes" id="UP001215598">
    <property type="component" value="Unassembled WGS sequence"/>
</dbReference>
<proteinExistence type="predicted"/>
<accession>A0AAD7NCF6</accession>
<organism evidence="1 2">
    <name type="scientific">Mycena metata</name>
    <dbReference type="NCBI Taxonomy" id="1033252"/>
    <lineage>
        <taxon>Eukaryota</taxon>
        <taxon>Fungi</taxon>
        <taxon>Dikarya</taxon>
        <taxon>Basidiomycota</taxon>
        <taxon>Agaricomycotina</taxon>
        <taxon>Agaricomycetes</taxon>
        <taxon>Agaricomycetidae</taxon>
        <taxon>Agaricales</taxon>
        <taxon>Marasmiineae</taxon>
        <taxon>Mycenaceae</taxon>
        <taxon>Mycena</taxon>
    </lineage>
</organism>
<dbReference type="InterPro" id="IPR023213">
    <property type="entry name" value="CAT-like_dom_sf"/>
</dbReference>
<protein>
    <submittedName>
        <fullName evidence="1">Alcohol acetyltransferase</fullName>
    </submittedName>
</protein>
<keyword evidence="2" id="KW-1185">Reference proteome</keyword>
<dbReference type="Gene3D" id="3.30.559.10">
    <property type="entry name" value="Chloramphenicol acetyltransferase-like domain"/>
    <property type="match status" value="1"/>
</dbReference>